<protein>
    <submittedName>
        <fullName evidence="1">NBS-LRR class resistance protein Fy8-Ry8</fullName>
    </submittedName>
</protein>
<dbReference type="Proteomes" id="UP001604336">
    <property type="component" value="Unassembled WGS sequence"/>
</dbReference>
<evidence type="ECO:0000313" key="1">
    <source>
        <dbReference type="EMBL" id="KAL2492423.1"/>
    </source>
</evidence>
<keyword evidence="2" id="KW-1185">Reference proteome</keyword>
<dbReference type="EMBL" id="JBFOLK010000008">
    <property type="protein sequence ID" value="KAL2492423.1"/>
    <property type="molecule type" value="Genomic_DNA"/>
</dbReference>
<organism evidence="1 2">
    <name type="scientific">Abeliophyllum distichum</name>
    <dbReference type="NCBI Taxonomy" id="126358"/>
    <lineage>
        <taxon>Eukaryota</taxon>
        <taxon>Viridiplantae</taxon>
        <taxon>Streptophyta</taxon>
        <taxon>Embryophyta</taxon>
        <taxon>Tracheophyta</taxon>
        <taxon>Spermatophyta</taxon>
        <taxon>Magnoliopsida</taxon>
        <taxon>eudicotyledons</taxon>
        <taxon>Gunneridae</taxon>
        <taxon>Pentapetalae</taxon>
        <taxon>asterids</taxon>
        <taxon>lamiids</taxon>
        <taxon>Lamiales</taxon>
        <taxon>Oleaceae</taxon>
        <taxon>Forsythieae</taxon>
        <taxon>Abeliophyllum</taxon>
    </lineage>
</organism>
<dbReference type="AlphaFoldDB" id="A0ABD1RVG4"/>
<dbReference type="Gene3D" id="1.20.5.4130">
    <property type="match status" value="1"/>
</dbReference>
<evidence type="ECO:0000313" key="2">
    <source>
        <dbReference type="Proteomes" id="UP001604336"/>
    </source>
</evidence>
<name>A0ABD1RVG4_9LAMI</name>
<reference evidence="2" key="1">
    <citation type="submission" date="2024-07" db="EMBL/GenBank/DDBJ databases">
        <title>Two chromosome-level genome assemblies of Korean endemic species Abeliophyllum distichum and Forsythia ovata (Oleaceae).</title>
        <authorList>
            <person name="Jang H."/>
        </authorList>
    </citation>
    <scope>NUCLEOTIDE SEQUENCE [LARGE SCALE GENOMIC DNA]</scope>
</reference>
<accession>A0ABD1RVG4</accession>
<gene>
    <name evidence="1" type="ORF">Adt_28051</name>
</gene>
<comment type="caution">
    <text evidence="1">The sequence shown here is derived from an EMBL/GenBank/DDBJ whole genome shotgun (WGS) entry which is preliminary data.</text>
</comment>
<proteinExistence type="predicted"/>
<sequence>MAYASLLSLNQTLDQILHPHDRTEQPHIIMRSLHEQVSFLLSFLDVSSPQNSDKLIGLEERIRDAAYEAEDIIESSMSNQIVSESGSHEYRTESHISNQIVLECDQKFERLQKIIQELNSISDEVAKDEGKERNTSSATKQLFACCCIKISVPLTRVLRWDLIAI</sequence>